<sequence length="144" mass="15683">MYNFTDGELLTAKKLNDTLLECRTEAIDNSLVASHTNGTSISGTAQAAYWKKCRIVTGIVFAYPALIQDGFTYMPEAGFPVAFQEGVCSITCTSLSGINNAQYQCQPPPGPLEIDSLSTEKFRARFRGTGGNVPYAFMWTAIGY</sequence>
<evidence type="ECO:0000313" key="1">
    <source>
        <dbReference type="EMBL" id="DAD90422.1"/>
    </source>
</evidence>
<dbReference type="EMBL" id="BK015086">
    <property type="protein sequence ID" value="DAD90422.1"/>
    <property type="molecule type" value="Genomic_DNA"/>
</dbReference>
<organism evidence="1">
    <name type="scientific">Siphoviridae sp. ctjel6</name>
    <dbReference type="NCBI Taxonomy" id="2826440"/>
    <lineage>
        <taxon>Viruses</taxon>
        <taxon>Duplodnaviria</taxon>
        <taxon>Heunggongvirae</taxon>
        <taxon>Uroviricota</taxon>
        <taxon>Caudoviricetes</taxon>
    </lineage>
</organism>
<reference evidence="1" key="1">
    <citation type="journal article" date="2021" name="Proc. Natl. Acad. Sci. U.S.A.">
        <title>A Catalog of Tens of Thousands of Viruses from Human Metagenomes Reveals Hidden Associations with Chronic Diseases.</title>
        <authorList>
            <person name="Tisza M.J."/>
            <person name="Buck C.B."/>
        </authorList>
    </citation>
    <scope>NUCLEOTIDE SEQUENCE</scope>
    <source>
        <strain evidence="1">Ctjel6</strain>
    </source>
</reference>
<protein>
    <submittedName>
        <fullName evidence="1">Uncharacterized protein</fullName>
    </submittedName>
</protein>
<name>A0A8S5N6Z6_9CAUD</name>
<proteinExistence type="predicted"/>
<accession>A0A8S5N6Z6</accession>